<proteinExistence type="predicted"/>
<dbReference type="AlphaFoldDB" id="A0A0U4FV09"/>
<dbReference type="PANTHER" id="PTHR42997">
    <property type="entry name" value="HIT FAMILY HYDROLASE"/>
    <property type="match status" value="1"/>
</dbReference>
<dbReference type="OrthoDB" id="9784774at2"/>
<keyword evidence="4" id="KW-1185">Reference proteome</keyword>
<dbReference type="Proteomes" id="UP000050331">
    <property type="component" value="Chromosome"/>
</dbReference>
<feature type="short sequence motif" description="Histidine triad motif" evidence="1">
    <location>
        <begin position="104"/>
        <end position="108"/>
    </location>
</feature>
<protein>
    <submittedName>
        <fullName evidence="3">Cell-cycle regulation histidine triad HIT protein</fullName>
    </submittedName>
</protein>
<reference evidence="3 4" key="1">
    <citation type="submission" date="2016-01" db="EMBL/GenBank/DDBJ databases">
        <title>Complete genome sequence of strain Lentibacillus amyloliquefaciens LAM0015T isolated from saline sediment.</title>
        <authorList>
            <person name="Wang J.-L."/>
            <person name="He M.-X."/>
        </authorList>
    </citation>
    <scope>NUCLEOTIDE SEQUENCE [LARGE SCALE GENOMIC DNA]</scope>
    <source>
        <strain evidence="3 4">LAM0015</strain>
    </source>
</reference>
<organism evidence="3 4">
    <name type="scientific">Lentibacillus amyloliquefaciens</name>
    <dbReference type="NCBI Taxonomy" id="1472767"/>
    <lineage>
        <taxon>Bacteria</taxon>
        <taxon>Bacillati</taxon>
        <taxon>Bacillota</taxon>
        <taxon>Bacilli</taxon>
        <taxon>Bacillales</taxon>
        <taxon>Bacillaceae</taxon>
        <taxon>Lentibacillus</taxon>
    </lineage>
</organism>
<dbReference type="InterPro" id="IPR011146">
    <property type="entry name" value="HIT-like"/>
</dbReference>
<dbReference type="SUPFAM" id="SSF54197">
    <property type="entry name" value="HIT-like"/>
    <property type="match status" value="1"/>
</dbReference>
<evidence type="ECO:0000256" key="1">
    <source>
        <dbReference type="PROSITE-ProRule" id="PRU00464"/>
    </source>
</evidence>
<sequence length="144" mass="16644">MYVESNCVFCEPKLEADQKIILSNDYCMFLQLDQARIKGVKLEGAGLIVPKTHRQTAFDLSLEEWQATYELLPHVKKYIDETYQPDGYNLGWNCGEISGQHIPHAHLHVLPRYADEPLAGKGIRYMFKNDKNERKGFTGLNWNK</sequence>
<name>A0A0U4FV09_9BACI</name>
<accession>A0A0U4FV09</accession>
<dbReference type="InterPro" id="IPR052908">
    <property type="entry name" value="AP-4-A_phosphorylase"/>
</dbReference>
<evidence type="ECO:0000313" key="3">
    <source>
        <dbReference type="EMBL" id="ALX49621.1"/>
    </source>
</evidence>
<dbReference type="PANTHER" id="PTHR42997:SF1">
    <property type="entry name" value="AP-4-A PHOSPHORYLASE"/>
    <property type="match status" value="1"/>
</dbReference>
<dbReference type="STRING" id="1472767.AOX59_14225"/>
<dbReference type="KEGG" id="lao:AOX59_14225"/>
<dbReference type="EMBL" id="CP013862">
    <property type="protein sequence ID" value="ALX49621.1"/>
    <property type="molecule type" value="Genomic_DNA"/>
</dbReference>
<dbReference type="InterPro" id="IPR036265">
    <property type="entry name" value="HIT-like_sf"/>
</dbReference>
<dbReference type="GO" id="GO:0003824">
    <property type="term" value="F:catalytic activity"/>
    <property type="evidence" value="ECO:0007669"/>
    <property type="project" value="InterPro"/>
</dbReference>
<gene>
    <name evidence="3" type="ORF">AOX59_14225</name>
</gene>
<dbReference type="PROSITE" id="PS51084">
    <property type="entry name" value="HIT_2"/>
    <property type="match status" value="1"/>
</dbReference>
<evidence type="ECO:0000259" key="2">
    <source>
        <dbReference type="PROSITE" id="PS51084"/>
    </source>
</evidence>
<feature type="domain" description="HIT" evidence="2">
    <location>
        <begin position="44"/>
        <end position="119"/>
    </location>
</feature>
<dbReference type="Pfam" id="PF01230">
    <property type="entry name" value="HIT"/>
    <property type="match status" value="1"/>
</dbReference>
<evidence type="ECO:0000313" key="4">
    <source>
        <dbReference type="Proteomes" id="UP000050331"/>
    </source>
</evidence>
<dbReference type="Gene3D" id="3.30.428.10">
    <property type="entry name" value="HIT-like"/>
    <property type="match status" value="1"/>
</dbReference>